<comment type="caution">
    <text evidence="1">The sequence shown here is derived from an EMBL/GenBank/DDBJ whole genome shotgun (WGS) entry which is preliminary data.</text>
</comment>
<accession>A0ABT7KQD0</accession>
<dbReference type="RefSeq" id="WP_285884807.1">
    <property type="nucleotide sequence ID" value="NZ_JARFYN010000113.1"/>
</dbReference>
<protein>
    <submittedName>
        <fullName evidence="1">Uncharacterized protein</fullName>
    </submittedName>
</protein>
<evidence type="ECO:0000313" key="2">
    <source>
        <dbReference type="Proteomes" id="UP001172630"/>
    </source>
</evidence>
<organism evidence="1 2">
    <name type="scientific">Rhizobium calliandrae</name>
    <dbReference type="NCBI Taxonomy" id="1312182"/>
    <lineage>
        <taxon>Bacteria</taxon>
        <taxon>Pseudomonadati</taxon>
        <taxon>Pseudomonadota</taxon>
        <taxon>Alphaproteobacteria</taxon>
        <taxon>Hyphomicrobiales</taxon>
        <taxon>Rhizobiaceae</taxon>
        <taxon>Rhizobium/Agrobacterium group</taxon>
        <taxon>Rhizobium</taxon>
    </lineage>
</organism>
<keyword evidence="2" id="KW-1185">Reference proteome</keyword>
<name>A0ABT7KQD0_9HYPH</name>
<gene>
    <name evidence="1" type="ORF">PY650_35830</name>
</gene>
<reference evidence="1" key="1">
    <citation type="submission" date="2023-06" db="EMBL/GenBank/DDBJ databases">
        <title>Phylogenetic Diversity of Rhizobium strains.</title>
        <authorList>
            <person name="Moura F.T."/>
            <person name="Helene L.C.F."/>
            <person name="Hungria M."/>
        </authorList>
    </citation>
    <scope>NUCLEOTIDE SEQUENCE</scope>
    <source>
        <strain evidence="1">CCGE524</strain>
    </source>
</reference>
<evidence type="ECO:0000313" key="1">
    <source>
        <dbReference type="EMBL" id="MDL2410820.1"/>
    </source>
</evidence>
<dbReference type="EMBL" id="JARFYN010000113">
    <property type="protein sequence ID" value="MDL2410820.1"/>
    <property type="molecule type" value="Genomic_DNA"/>
</dbReference>
<dbReference type="Proteomes" id="UP001172630">
    <property type="component" value="Unassembled WGS sequence"/>
</dbReference>
<sequence>MSKLSGFAINEEARFRNNLAIRLTDCRITARDAIRSYRLHGDVVRVFYEVGIVILEPLRIASYLFGHLDGMNDTGTLCEVVPVLPTEDRAFVTAIGQLVDQLCTLWDTREEWESYNALVDVGAIGFRLFEAFGVHARPQPDGQAYINVPLQQHYACRVYAG</sequence>
<proteinExistence type="predicted"/>